<dbReference type="InterPro" id="IPR022385">
    <property type="entry name" value="Rhs_assc_core"/>
</dbReference>
<dbReference type="NCBIfam" id="TIGR03696">
    <property type="entry name" value="Rhs_assc_core"/>
    <property type="match status" value="1"/>
</dbReference>
<dbReference type="RefSeq" id="WP_206400620.1">
    <property type="nucleotide sequence ID" value="NZ_JAFGZD010000002.1"/>
</dbReference>
<protein>
    <submittedName>
        <fullName evidence="2">Insecticidal toxin complex protein C1</fullName>
    </submittedName>
</protein>
<comment type="caution">
    <text evidence="2">The sequence shown here is derived from an EMBL/GenBank/DDBJ whole genome shotgun (WGS) entry which is preliminary data.</text>
</comment>
<proteinExistence type="predicted"/>
<dbReference type="InterPro" id="IPR050708">
    <property type="entry name" value="T6SS_VgrG/RHS"/>
</dbReference>
<organism evidence="2 3">
    <name type="scientific">Pseudomonas capsici</name>
    <dbReference type="NCBI Taxonomy" id="2810614"/>
    <lineage>
        <taxon>Bacteria</taxon>
        <taxon>Pseudomonadati</taxon>
        <taxon>Pseudomonadota</taxon>
        <taxon>Gammaproteobacteria</taxon>
        <taxon>Pseudomonadales</taxon>
        <taxon>Pseudomonadaceae</taxon>
        <taxon>Pseudomonas</taxon>
    </lineage>
</organism>
<sequence length="951" mass="104880">MSHSLHAHTPLVRTLDGRGLTLREIAWRRVQSEEEPQALIKRMAYDSAGRLTALWDPRLWALAEQDAASPANRRHHYNLAGIPLSSKSVDAGEDLALLAEAGNVIQSWDARGSAWQTRYDQYLRPVATVEIDDRHNSRTITRLVYADNSDASAEHNQCGQLIRLDDTAGTLHFADYGVLGQVLTLSRQFLKTPELPDWTEATDYLDLVESEAFTTQWQYNATGEPILQTDARGNAQRFAYSVAGELSGVYLRLNAQNETPLMDRISYNAFGQAQEQTAGNGVVTRSVYEASSGLLQSVTADPLQSLHYSYDPVGNILQIEDRAQPVRFFANQQVEPISHYRYDTLYQLIEATGREVSTGASHGPALPGLQPLPPDPNQVSNYTRQYDYDAAGNLLQMRHVGAQAFTRTMRVAPDSNRSLPEGETDADFATGFDANGNLLQLIRGQTLEWDLRNQLQQIITVTRATAANDQERYIYDALGQRCRKISSTQTASRTLLNEVRYLPGLEIRTSADGEILHVITADKAQVLHWQAGKPDGIANDQIRYSLTDHLGSSTLELDQQGGLISQESYYPFGGTSWWAARSALEAKYKTIRYSGKERDASGLYYYGFRYYAPWLQRWINPDPSGDIDGLNLYLMVSNNPIGLVDADGRMESSATQRKDLKEAKNLLLHNILIHTLALDITEERVTAARLQIYNYLDPGERKRSAAKRSSSLLGGAAAQLGGSIGGGAAVGAAVGAVTCGPLGVVVGGIAGGIAGSQAAGYAAETAAEKLELTTAVNLKVSALNPYKILHEASVTANSLYEKALFKIREKTNIRDPQVRKKAMQTAVSSVLGLIPLVGKPLKSAPQVAELGYEIYKSDEDIPLEKWQHLDSNLDSLEWALEDNLLSLKALFEKAEITEIKISRIPTVHKESFATLKKATENVIGLISNTREWSLEARKAGRRGSQFMITRL</sequence>
<dbReference type="Gene3D" id="2.180.10.10">
    <property type="entry name" value="RHS repeat-associated core"/>
    <property type="match status" value="1"/>
</dbReference>
<name>A0ABT3BTC8_9PSED</name>
<evidence type="ECO:0000313" key="2">
    <source>
        <dbReference type="EMBL" id="MCV4376109.1"/>
    </source>
</evidence>
<evidence type="ECO:0000313" key="3">
    <source>
        <dbReference type="Proteomes" id="UP001207294"/>
    </source>
</evidence>
<feature type="region of interest" description="Disordered" evidence="1">
    <location>
        <begin position="357"/>
        <end position="382"/>
    </location>
</feature>
<gene>
    <name evidence="2" type="ORF">OH718_05815</name>
</gene>
<dbReference type="EMBL" id="JAOXML010000003">
    <property type="protein sequence ID" value="MCV4376109.1"/>
    <property type="molecule type" value="Genomic_DNA"/>
</dbReference>
<dbReference type="GeneID" id="93560080"/>
<reference evidence="2 3" key="1">
    <citation type="submission" date="2022-10" db="EMBL/GenBank/DDBJ databases">
        <title>Characterization of Pseudomonas capsici strains from pepper and tomato in Georgia.</title>
        <authorList>
            <person name="Zhao M."/>
            <person name="Dutta B."/>
        </authorList>
    </citation>
    <scope>NUCLEOTIDE SEQUENCE [LARGE SCALE GENOMIC DNA]</scope>
    <source>
        <strain evidence="2 3">Pc20-5</strain>
    </source>
</reference>
<keyword evidence="3" id="KW-1185">Reference proteome</keyword>
<dbReference type="Proteomes" id="UP001207294">
    <property type="component" value="Unassembled WGS sequence"/>
</dbReference>
<dbReference type="PANTHER" id="PTHR32305">
    <property type="match status" value="1"/>
</dbReference>
<accession>A0ABT3BTC8</accession>
<dbReference type="PANTHER" id="PTHR32305:SF15">
    <property type="entry name" value="PROTEIN RHSA-RELATED"/>
    <property type="match status" value="1"/>
</dbReference>
<evidence type="ECO:0000256" key="1">
    <source>
        <dbReference type="SAM" id="MobiDB-lite"/>
    </source>
</evidence>